<dbReference type="GO" id="GO:0004674">
    <property type="term" value="F:protein serine/threonine kinase activity"/>
    <property type="evidence" value="ECO:0007669"/>
    <property type="project" value="UniProtKB-KW"/>
</dbReference>
<feature type="compositionally biased region" description="Basic and acidic residues" evidence="6">
    <location>
        <begin position="643"/>
        <end position="653"/>
    </location>
</feature>
<keyword evidence="2" id="KW-0597">Phosphoprotein</keyword>
<evidence type="ECO:0000256" key="6">
    <source>
        <dbReference type="SAM" id="MobiDB-lite"/>
    </source>
</evidence>
<evidence type="ECO:0000256" key="1">
    <source>
        <dbReference type="ARBA" id="ARBA00022527"/>
    </source>
</evidence>
<proteinExistence type="predicted"/>
<dbReference type="PANTHER" id="PTHR46538">
    <property type="entry name" value="PROTEIN KINASE DOMAIN-CONTAINING PROTEIN"/>
    <property type="match status" value="1"/>
</dbReference>
<feature type="region of interest" description="Disordered" evidence="6">
    <location>
        <begin position="643"/>
        <end position="693"/>
    </location>
</feature>
<name>A0AA89C4T6_PINIB</name>
<sequence length="693" mass="81497">MEESESAISLLELYDNCNEETSVTTPSLDFHGLSWQQLIQQRYRDLDSVSQTTSLTSSLRSTQGLTWQRFIDRAHYSSDLPPSDSPSLRHKGGSLPWNKFNLRQKRKPLSSLHYNTIAEGRHQSHSVQPDLVTDNSPKSDGMHSSNTSISSSFNPNYVYLHPGIQSLRRTSVSTSSDSGFSGLSTATGGSVVRNSSLLAFPIAVGTGLWRDNPEHDQYYTFCVSEDDVTKIISHLENQLSKQKAKPAERPPCESQEATNISPQVTFILDTYCHMYMYKKQDLRELKMLQKQENKQYQDLLYKSRCATETQDKKFELDMQNLVRNFDQDMETLTKTQKQQVEKAEQTQQIDMKNAGKRLKSEQEKEYKMFKEQQKQELKLLKQELDLLPRDNKKDATRKRREQKEIELSEKERQFFENQQERMEKHMKQLADVHRQKVALLESQFLQQKQQLLRNREAAIWELEKQQLHEKHQLAKSQLKDMFFLKRHQMLTRHQKEVEQMKKSNVAKEDEMQRRHVLEKKRLPKILKSEAKTRALMFKQSLRLSTVGSPEDDRAKMKQFEENEKKRMKAEQQRQEAKHKKQWEDLVFRNESSLRELEQLQAEKRKMLMEQETQKIKELDEQYANELREWKQQLVPRKQKLEEEFQRQKDEQEKFYGTTVITGNEGASSHGSVKSQPGSLRHQDPVKSRHSTII</sequence>
<dbReference type="Proteomes" id="UP001186944">
    <property type="component" value="Unassembled WGS sequence"/>
</dbReference>
<dbReference type="PANTHER" id="PTHR46538:SF3">
    <property type="entry name" value="PROTEIN KINASE DOMAIN-CONTAINING PROTEIN"/>
    <property type="match status" value="1"/>
</dbReference>
<accession>A0AA89C4T6</accession>
<comment type="caution">
    <text evidence="7">The sequence shown here is derived from an EMBL/GenBank/DDBJ whole genome shotgun (WGS) entry which is preliminary data.</text>
</comment>
<keyword evidence="4" id="KW-0418">Kinase</keyword>
<feature type="region of interest" description="Disordered" evidence="6">
    <location>
        <begin position="119"/>
        <end position="149"/>
    </location>
</feature>
<keyword evidence="1" id="KW-0723">Serine/threonine-protein kinase</keyword>
<keyword evidence="5" id="KW-0175">Coiled coil</keyword>
<feature type="compositionally biased region" description="Polar residues" evidence="6">
    <location>
        <begin position="658"/>
        <end position="677"/>
    </location>
</feature>
<evidence type="ECO:0000313" key="8">
    <source>
        <dbReference type="Proteomes" id="UP001186944"/>
    </source>
</evidence>
<evidence type="ECO:0000256" key="3">
    <source>
        <dbReference type="ARBA" id="ARBA00022679"/>
    </source>
</evidence>
<dbReference type="InterPro" id="IPR022165">
    <property type="entry name" value="PKK"/>
</dbReference>
<dbReference type="Pfam" id="PF12474">
    <property type="entry name" value="PKK"/>
    <property type="match status" value="2"/>
</dbReference>
<dbReference type="AlphaFoldDB" id="A0AA89C4T6"/>
<feature type="coiled-coil region" evidence="5">
    <location>
        <begin position="557"/>
        <end position="628"/>
    </location>
</feature>
<keyword evidence="3" id="KW-0808">Transferase</keyword>
<dbReference type="EMBL" id="VSWD01000008">
    <property type="protein sequence ID" value="KAK3094817.1"/>
    <property type="molecule type" value="Genomic_DNA"/>
</dbReference>
<dbReference type="InterPro" id="IPR051585">
    <property type="entry name" value="STE20_Ser/Thr_Kinases"/>
</dbReference>
<evidence type="ECO:0000256" key="5">
    <source>
        <dbReference type="SAM" id="Coils"/>
    </source>
</evidence>
<keyword evidence="8" id="KW-1185">Reference proteome</keyword>
<reference evidence="7" key="1">
    <citation type="submission" date="2019-08" db="EMBL/GenBank/DDBJ databases">
        <title>The improved chromosome-level genome for the pearl oyster Pinctada fucata martensii using PacBio sequencing and Hi-C.</title>
        <authorList>
            <person name="Zheng Z."/>
        </authorList>
    </citation>
    <scope>NUCLEOTIDE SEQUENCE</scope>
    <source>
        <strain evidence="7">ZZ-2019</strain>
        <tissue evidence="7">Adductor muscle</tissue>
    </source>
</reference>
<protein>
    <submittedName>
        <fullName evidence="7">Uncharacterized protein</fullName>
    </submittedName>
</protein>
<evidence type="ECO:0000256" key="2">
    <source>
        <dbReference type="ARBA" id="ARBA00022553"/>
    </source>
</evidence>
<evidence type="ECO:0000256" key="4">
    <source>
        <dbReference type="ARBA" id="ARBA00022777"/>
    </source>
</evidence>
<organism evidence="7 8">
    <name type="scientific">Pinctada imbricata</name>
    <name type="common">Atlantic pearl-oyster</name>
    <name type="synonym">Pinctada martensii</name>
    <dbReference type="NCBI Taxonomy" id="66713"/>
    <lineage>
        <taxon>Eukaryota</taxon>
        <taxon>Metazoa</taxon>
        <taxon>Spiralia</taxon>
        <taxon>Lophotrochozoa</taxon>
        <taxon>Mollusca</taxon>
        <taxon>Bivalvia</taxon>
        <taxon>Autobranchia</taxon>
        <taxon>Pteriomorphia</taxon>
        <taxon>Pterioida</taxon>
        <taxon>Pterioidea</taxon>
        <taxon>Pteriidae</taxon>
        <taxon>Pinctada</taxon>
    </lineage>
</organism>
<feature type="region of interest" description="Disordered" evidence="6">
    <location>
        <begin position="78"/>
        <end position="97"/>
    </location>
</feature>
<feature type="coiled-coil region" evidence="5">
    <location>
        <begin position="370"/>
        <end position="465"/>
    </location>
</feature>
<gene>
    <name evidence="7" type="ORF">FSP39_006585</name>
</gene>
<evidence type="ECO:0000313" key="7">
    <source>
        <dbReference type="EMBL" id="KAK3094817.1"/>
    </source>
</evidence>